<dbReference type="EMBL" id="MU971339">
    <property type="protein sequence ID" value="KAK9240534.1"/>
    <property type="molecule type" value="Genomic_DNA"/>
</dbReference>
<name>A0ACC3T9V2_LIPKO</name>
<protein>
    <submittedName>
        <fullName evidence="1">Uncharacterized protein</fullName>
    </submittedName>
</protein>
<reference evidence="2" key="1">
    <citation type="journal article" date="2024" name="Front. Bioeng. Biotechnol.">
        <title>Genome-scale model development and genomic sequencing of the oleaginous clade Lipomyces.</title>
        <authorList>
            <person name="Czajka J.J."/>
            <person name="Han Y."/>
            <person name="Kim J."/>
            <person name="Mondo S.J."/>
            <person name="Hofstad B.A."/>
            <person name="Robles A."/>
            <person name="Haridas S."/>
            <person name="Riley R."/>
            <person name="LaButti K."/>
            <person name="Pangilinan J."/>
            <person name="Andreopoulos W."/>
            <person name="Lipzen A."/>
            <person name="Yan J."/>
            <person name="Wang M."/>
            <person name="Ng V."/>
            <person name="Grigoriev I.V."/>
            <person name="Spatafora J.W."/>
            <person name="Magnuson J.K."/>
            <person name="Baker S.E."/>
            <person name="Pomraning K.R."/>
        </authorList>
    </citation>
    <scope>NUCLEOTIDE SEQUENCE [LARGE SCALE GENOMIC DNA]</scope>
    <source>
        <strain evidence="2">CBS 7786</strain>
    </source>
</reference>
<accession>A0ACC3T9V2</accession>
<organism evidence="1 2">
    <name type="scientific">Lipomyces kononenkoae</name>
    <name type="common">Yeast</name>
    <dbReference type="NCBI Taxonomy" id="34357"/>
    <lineage>
        <taxon>Eukaryota</taxon>
        <taxon>Fungi</taxon>
        <taxon>Dikarya</taxon>
        <taxon>Ascomycota</taxon>
        <taxon>Saccharomycotina</taxon>
        <taxon>Lipomycetes</taxon>
        <taxon>Lipomycetales</taxon>
        <taxon>Lipomycetaceae</taxon>
        <taxon>Lipomyces</taxon>
    </lineage>
</organism>
<gene>
    <name evidence="1" type="ORF">V1525DRAFT_208508</name>
</gene>
<comment type="caution">
    <text evidence="1">The sequence shown here is derived from an EMBL/GenBank/DDBJ whole genome shotgun (WGS) entry which is preliminary data.</text>
</comment>
<evidence type="ECO:0000313" key="2">
    <source>
        <dbReference type="Proteomes" id="UP001433508"/>
    </source>
</evidence>
<keyword evidence="2" id="KW-1185">Reference proteome</keyword>
<dbReference type="Proteomes" id="UP001433508">
    <property type="component" value="Unassembled WGS sequence"/>
</dbReference>
<proteinExistence type="predicted"/>
<evidence type="ECO:0000313" key="1">
    <source>
        <dbReference type="EMBL" id="KAK9240534.1"/>
    </source>
</evidence>
<sequence length="266" mass="30234">MVISSKVTSSIFFQVIGDGLAPNDFEKIIRHRTSLSRVLHCQGITTHELRQALVAFLDQYAGHDKAVAVLQDNYAHDIQSGRSSRMAVTHYAISSQDLPSTNRYVLQVSERWFRFLGEDAPAHVSDPWLQTTTPSEVGQSVERPPDEASRPKWFYFTIVPSRNCAQPTLETFYFFTYLFETLTRCMGFSRQLLLVKGIFADTELRMRVFTSGLVPLKRSVFGKELDETCFAIVTSRSNQGYRGVTHQYKTGECLIFHQIGDFAAKQ</sequence>